<dbReference type="EMBL" id="CP045851">
    <property type="protein sequence ID" value="QGG94246.1"/>
    <property type="molecule type" value="Genomic_DNA"/>
</dbReference>
<feature type="compositionally biased region" description="Basic residues" evidence="1">
    <location>
        <begin position="13"/>
        <end position="24"/>
    </location>
</feature>
<evidence type="ECO:0000313" key="4">
    <source>
        <dbReference type="Proteomes" id="UP000334019"/>
    </source>
</evidence>
<sequence length="309" mass="32200">MPSGAATSSSPRLRCRSAHGRWRRPPGSPTCSSPTRPWSSPRPDTRRPRSPRARSRTSPRCGRATLPSSTRCSERPSTRTGRPRGLPSVGGVRDHVLGDVPWLAADPVLAPWSDPETVVHTTGAWLRQGTPSPLPPELDAFLDAGPPPVYVGFGSMAGAAEDGRAALDAARDLGRRAVVDRGWAGLAPAPADDLLVVDDVDHRALLPRVAVAVHHGGAGTTTAAALAGVPQVLVPQQYDQYHWARRVSELGIGTEVSRHAASVASLTAALDAASDRVTVERAADVASRVRTDGALVAAEAVVATASAAG</sequence>
<dbReference type="InterPro" id="IPR050426">
    <property type="entry name" value="Glycosyltransferase_28"/>
</dbReference>
<keyword evidence="4" id="KW-1185">Reference proteome</keyword>
<dbReference type="Gene3D" id="3.40.50.2000">
    <property type="entry name" value="Glycogen Phosphorylase B"/>
    <property type="match status" value="2"/>
</dbReference>
<evidence type="ECO:0000259" key="2">
    <source>
        <dbReference type="Pfam" id="PF06722"/>
    </source>
</evidence>
<dbReference type="Proteomes" id="UP000334019">
    <property type="component" value="Chromosome"/>
</dbReference>
<organism evidence="3 4">
    <name type="scientific">Actinomarinicola tropica</name>
    <dbReference type="NCBI Taxonomy" id="2789776"/>
    <lineage>
        <taxon>Bacteria</taxon>
        <taxon>Bacillati</taxon>
        <taxon>Actinomycetota</taxon>
        <taxon>Acidimicrobiia</taxon>
        <taxon>Acidimicrobiales</taxon>
        <taxon>Iamiaceae</taxon>
        <taxon>Actinomarinicola</taxon>
    </lineage>
</organism>
<dbReference type="KEGG" id="atq:GH723_03540"/>
<dbReference type="PANTHER" id="PTHR48050">
    <property type="entry name" value="STEROL 3-BETA-GLUCOSYLTRANSFERASE"/>
    <property type="match status" value="1"/>
</dbReference>
<dbReference type="Pfam" id="PF06722">
    <property type="entry name" value="EryCIII-like_C"/>
    <property type="match status" value="1"/>
</dbReference>
<evidence type="ECO:0000313" key="3">
    <source>
        <dbReference type="EMBL" id="QGG94246.1"/>
    </source>
</evidence>
<proteinExistence type="predicted"/>
<name>A0A5Q2RIN5_9ACTN</name>
<dbReference type="InterPro" id="IPR010610">
    <property type="entry name" value="EryCIII-like_C"/>
</dbReference>
<feature type="region of interest" description="Disordered" evidence="1">
    <location>
        <begin position="1"/>
        <end position="92"/>
    </location>
</feature>
<dbReference type="FunFam" id="3.40.50.2000:FF:000009">
    <property type="entry name" value="Sterol 3-beta-glucosyltransferase UGT80A2"/>
    <property type="match status" value="1"/>
</dbReference>
<dbReference type="GO" id="GO:0016758">
    <property type="term" value="F:hexosyltransferase activity"/>
    <property type="evidence" value="ECO:0007669"/>
    <property type="project" value="UniProtKB-ARBA"/>
</dbReference>
<protein>
    <recommendedName>
        <fullName evidence="2">Erythromycin biosynthesis protein CIII-like C-terminal domain-containing protein</fullName>
    </recommendedName>
</protein>
<dbReference type="SUPFAM" id="SSF53756">
    <property type="entry name" value="UDP-Glycosyltransferase/glycogen phosphorylase"/>
    <property type="match status" value="1"/>
</dbReference>
<gene>
    <name evidence="3" type="ORF">GH723_03540</name>
</gene>
<reference evidence="3 4" key="1">
    <citation type="submission" date="2019-11" db="EMBL/GenBank/DDBJ databases">
        <authorList>
            <person name="He Y."/>
        </authorList>
    </citation>
    <scope>NUCLEOTIDE SEQUENCE [LARGE SCALE GENOMIC DNA]</scope>
    <source>
        <strain evidence="3 4">SCSIO 58843</strain>
    </source>
</reference>
<evidence type="ECO:0000256" key="1">
    <source>
        <dbReference type="SAM" id="MobiDB-lite"/>
    </source>
</evidence>
<feature type="compositionally biased region" description="Polar residues" evidence="1">
    <location>
        <begin position="1"/>
        <end position="11"/>
    </location>
</feature>
<dbReference type="PANTHER" id="PTHR48050:SF13">
    <property type="entry name" value="STEROL 3-BETA-GLUCOSYLTRANSFERASE UGT80A2"/>
    <property type="match status" value="1"/>
</dbReference>
<feature type="domain" description="Erythromycin biosynthesis protein CIII-like C-terminal" evidence="2">
    <location>
        <begin position="192"/>
        <end position="284"/>
    </location>
</feature>
<feature type="compositionally biased region" description="Low complexity" evidence="1">
    <location>
        <begin position="29"/>
        <end position="42"/>
    </location>
</feature>
<dbReference type="AlphaFoldDB" id="A0A5Q2RIN5"/>
<accession>A0A5Q2RIN5</accession>
<feature type="compositionally biased region" description="Basic residues" evidence="1">
    <location>
        <begin position="48"/>
        <end position="57"/>
    </location>
</feature>